<organism evidence="3 4">
    <name type="scientific">Lentinula aff. detonsa</name>
    <dbReference type="NCBI Taxonomy" id="2804958"/>
    <lineage>
        <taxon>Eukaryota</taxon>
        <taxon>Fungi</taxon>
        <taxon>Dikarya</taxon>
        <taxon>Basidiomycota</taxon>
        <taxon>Agaricomycotina</taxon>
        <taxon>Agaricomycetes</taxon>
        <taxon>Agaricomycetidae</taxon>
        <taxon>Agaricales</taxon>
        <taxon>Marasmiineae</taxon>
        <taxon>Omphalotaceae</taxon>
        <taxon>Lentinula</taxon>
    </lineage>
</organism>
<comment type="caution">
    <text evidence="3">The sequence shown here is derived from an EMBL/GenBank/DDBJ whole genome shotgun (WGS) entry which is preliminary data.</text>
</comment>
<evidence type="ECO:0000259" key="2">
    <source>
        <dbReference type="Pfam" id="PF20151"/>
    </source>
</evidence>
<protein>
    <recommendedName>
        <fullName evidence="2">DUF6533 domain-containing protein</fullName>
    </recommendedName>
</protein>
<dbReference type="Proteomes" id="UP001163798">
    <property type="component" value="Unassembled WGS sequence"/>
</dbReference>
<feature type="transmembrane region" description="Helical" evidence="1">
    <location>
        <begin position="122"/>
        <end position="147"/>
    </location>
</feature>
<dbReference type="AlphaFoldDB" id="A0AA38NNW9"/>
<feature type="domain" description="DUF6533" evidence="2">
    <location>
        <begin position="16"/>
        <end position="61"/>
    </location>
</feature>
<feature type="transmembrane region" description="Helical" evidence="1">
    <location>
        <begin position="50"/>
        <end position="70"/>
    </location>
</feature>
<keyword evidence="1" id="KW-0472">Membrane</keyword>
<sequence>MTFSTEILIDGYVSRYANLAGGALLFYDYLLTLDDEIEFIWKKQWSIGKALFIMSRYYPLIATVVLYFIFTNQLDNSPFWKSDNISIQYGKWQGWSGLATCMLVETILQMRLYALYFLNKKILLLMVISFVVSSGSTALVLVKLYIGHITVQPEIPFCLPTLPAYCYAVWIPRLAFDTFLCVLALARGFQLACNEHGSSEYTIPSGKHLITVLIKDCIGSYLMMFAIYLTFLTIWARNANLIETCFNLSIGFQSIVGTRTILGIRKVIQNDGSEVSPSMANDMLR</sequence>
<keyword evidence="1" id="KW-1133">Transmembrane helix</keyword>
<evidence type="ECO:0000313" key="3">
    <source>
        <dbReference type="EMBL" id="KAJ3781835.1"/>
    </source>
</evidence>
<dbReference type="InterPro" id="IPR045340">
    <property type="entry name" value="DUF6533"/>
</dbReference>
<gene>
    <name evidence="3" type="ORF">GGU10DRAFT_437058</name>
</gene>
<keyword evidence="1" id="KW-0812">Transmembrane</keyword>
<dbReference type="EMBL" id="MU793521">
    <property type="protein sequence ID" value="KAJ3781835.1"/>
    <property type="molecule type" value="Genomic_DNA"/>
</dbReference>
<reference evidence="3" key="1">
    <citation type="submission" date="2022-08" db="EMBL/GenBank/DDBJ databases">
        <authorList>
            <consortium name="DOE Joint Genome Institute"/>
            <person name="Min B."/>
            <person name="Riley R."/>
            <person name="Sierra-Patev S."/>
            <person name="Naranjo-Ortiz M."/>
            <person name="Looney B."/>
            <person name="Konkel Z."/>
            <person name="Slot J.C."/>
            <person name="Sakamoto Y."/>
            <person name="Steenwyk J.L."/>
            <person name="Rokas A."/>
            <person name="Carro J."/>
            <person name="Camarero S."/>
            <person name="Ferreira P."/>
            <person name="Molpeceres G."/>
            <person name="Ruiz-Duenas F.J."/>
            <person name="Serrano A."/>
            <person name="Henrissat B."/>
            <person name="Drula E."/>
            <person name="Hughes K.W."/>
            <person name="Mata J.L."/>
            <person name="Ishikawa N.K."/>
            <person name="Vargas-Isla R."/>
            <person name="Ushijima S."/>
            <person name="Smith C.A."/>
            <person name="Ahrendt S."/>
            <person name="Andreopoulos W."/>
            <person name="He G."/>
            <person name="Labutti K."/>
            <person name="Lipzen A."/>
            <person name="Ng V."/>
            <person name="Sandor L."/>
            <person name="Barry K."/>
            <person name="Martinez A.T."/>
            <person name="Xiao Y."/>
            <person name="Gibbons J.G."/>
            <person name="Terashima K."/>
            <person name="Hibbett D.S."/>
            <person name="Grigoriev I.V."/>
        </authorList>
    </citation>
    <scope>NUCLEOTIDE SEQUENCE</scope>
    <source>
        <strain evidence="3">TFB10291</strain>
    </source>
</reference>
<evidence type="ECO:0000256" key="1">
    <source>
        <dbReference type="SAM" id="Phobius"/>
    </source>
</evidence>
<feature type="transmembrane region" description="Helical" evidence="1">
    <location>
        <begin position="217"/>
        <end position="236"/>
    </location>
</feature>
<proteinExistence type="predicted"/>
<keyword evidence="4" id="KW-1185">Reference proteome</keyword>
<evidence type="ECO:0000313" key="4">
    <source>
        <dbReference type="Proteomes" id="UP001163798"/>
    </source>
</evidence>
<dbReference type="Pfam" id="PF20151">
    <property type="entry name" value="DUF6533"/>
    <property type="match status" value="1"/>
</dbReference>
<name>A0AA38NNW9_9AGAR</name>
<accession>A0AA38NNW9</accession>